<sequence>MAPPLETEGYALAVSRAAALNLRPVQPQPSRLMSGNS</sequence>
<dbReference type="AlphaFoldDB" id="A0A150H6P6"/>
<keyword evidence="2" id="KW-1185">Reference proteome</keyword>
<dbReference type="PATRIC" id="fig|36807.3.peg.2787"/>
<comment type="caution">
    <text evidence="1">The sequence shown here is derived from an EMBL/GenBank/DDBJ whole genome shotgun (WGS) entry which is preliminary data.</text>
</comment>
<evidence type="ECO:0000313" key="2">
    <source>
        <dbReference type="Proteomes" id="UP000075357"/>
    </source>
</evidence>
<protein>
    <submittedName>
        <fullName evidence="1">Uncharacterized protein</fullName>
    </submittedName>
</protein>
<dbReference type="EMBL" id="LRAD01000057">
    <property type="protein sequence ID" value="KXZ57548.1"/>
    <property type="molecule type" value="Genomic_DNA"/>
</dbReference>
<name>A0A150H6P6_9MICO</name>
<proteinExistence type="predicted"/>
<dbReference type="Proteomes" id="UP000075357">
    <property type="component" value="Unassembled WGS sequence"/>
</dbReference>
<accession>A0A150H6P6</accession>
<organism evidence="1 2">
    <name type="scientific">Microbacterium laevaniformans</name>
    <dbReference type="NCBI Taxonomy" id="36807"/>
    <lineage>
        <taxon>Bacteria</taxon>
        <taxon>Bacillati</taxon>
        <taxon>Actinomycetota</taxon>
        <taxon>Actinomycetes</taxon>
        <taxon>Micrococcales</taxon>
        <taxon>Microbacteriaceae</taxon>
        <taxon>Microbacterium</taxon>
    </lineage>
</organism>
<evidence type="ECO:0000313" key="1">
    <source>
        <dbReference type="EMBL" id="KXZ57548.1"/>
    </source>
</evidence>
<gene>
    <name evidence="1" type="ORF">Mlaev_02735</name>
</gene>
<reference evidence="1 2" key="1">
    <citation type="submission" date="2016-01" db="EMBL/GenBank/DDBJ databases">
        <title>Draft genome sequences of Microbacterium laevaniformans LCDC 91-0039 and the type strain of Microbacterium hominis LCDC 84-209.</title>
        <authorList>
            <person name="Bernier A.-M."/>
            <person name="Bernard K."/>
        </authorList>
    </citation>
    <scope>NUCLEOTIDE SEQUENCE [LARGE SCALE GENOMIC DNA]</scope>
    <source>
        <strain evidence="1 2">LCDC 91-0039</strain>
    </source>
</reference>